<dbReference type="PANTHER" id="PTHR46266">
    <property type="entry name" value="TRANSCRIPTION FACTOR TT8"/>
    <property type="match status" value="1"/>
</dbReference>
<feature type="domain" description="Transcription factor MYC/MYB N-terminal" evidence="6">
    <location>
        <begin position="44"/>
        <end position="153"/>
    </location>
</feature>
<dbReference type="Proteomes" id="UP001367508">
    <property type="component" value="Unassembled WGS sequence"/>
</dbReference>
<organism evidence="7 8">
    <name type="scientific">Canavalia gladiata</name>
    <name type="common">Sword bean</name>
    <name type="synonym">Dolichos gladiatus</name>
    <dbReference type="NCBI Taxonomy" id="3824"/>
    <lineage>
        <taxon>Eukaryota</taxon>
        <taxon>Viridiplantae</taxon>
        <taxon>Streptophyta</taxon>
        <taxon>Embryophyta</taxon>
        <taxon>Tracheophyta</taxon>
        <taxon>Spermatophyta</taxon>
        <taxon>Magnoliopsida</taxon>
        <taxon>eudicotyledons</taxon>
        <taxon>Gunneridae</taxon>
        <taxon>Pentapetalae</taxon>
        <taxon>rosids</taxon>
        <taxon>fabids</taxon>
        <taxon>Fabales</taxon>
        <taxon>Fabaceae</taxon>
        <taxon>Papilionoideae</taxon>
        <taxon>50 kb inversion clade</taxon>
        <taxon>NPAAA clade</taxon>
        <taxon>indigoferoid/millettioid clade</taxon>
        <taxon>Phaseoleae</taxon>
        <taxon>Canavalia</taxon>
    </lineage>
</organism>
<dbReference type="EMBL" id="JAYMYQ010000010">
    <property type="protein sequence ID" value="KAK7307861.1"/>
    <property type="molecule type" value="Genomic_DNA"/>
</dbReference>
<dbReference type="InterPro" id="IPR025610">
    <property type="entry name" value="MYC/MYB_N"/>
</dbReference>
<evidence type="ECO:0000256" key="5">
    <source>
        <dbReference type="SAM" id="Phobius"/>
    </source>
</evidence>
<evidence type="ECO:0000259" key="6">
    <source>
        <dbReference type="Pfam" id="PF14215"/>
    </source>
</evidence>
<feature type="transmembrane region" description="Helical" evidence="5">
    <location>
        <begin position="12"/>
        <end position="35"/>
    </location>
</feature>
<proteinExistence type="predicted"/>
<keyword evidence="5" id="KW-0472">Membrane</keyword>
<evidence type="ECO:0000313" key="8">
    <source>
        <dbReference type="Proteomes" id="UP001367508"/>
    </source>
</evidence>
<evidence type="ECO:0000256" key="1">
    <source>
        <dbReference type="ARBA" id="ARBA00023015"/>
    </source>
</evidence>
<evidence type="ECO:0000313" key="7">
    <source>
        <dbReference type="EMBL" id="KAK7307861.1"/>
    </source>
</evidence>
<keyword evidence="3" id="KW-0804">Transcription</keyword>
<keyword evidence="5" id="KW-0812">Transmembrane</keyword>
<feature type="region of interest" description="Disordered" evidence="4">
    <location>
        <begin position="128"/>
        <end position="153"/>
    </location>
</feature>
<keyword evidence="2" id="KW-0010">Activator</keyword>
<dbReference type="AlphaFoldDB" id="A0AAN9K0Z7"/>
<keyword evidence="8" id="KW-1185">Reference proteome</keyword>
<accession>A0AAN9K0Z7</accession>
<comment type="caution">
    <text evidence="7">The sequence shown here is derived from an EMBL/GenBank/DDBJ whole genome shotgun (WGS) entry which is preliminary data.</text>
</comment>
<gene>
    <name evidence="7" type="ORF">VNO77_41286</name>
</gene>
<keyword evidence="5" id="KW-1133">Transmembrane helix</keyword>
<evidence type="ECO:0000256" key="2">
    <source>
        <dbReference type="ARBA" id="ARBA00023159"/>
    </source>
</evidence>
<dbReference type="PANTHER" id="PTHR46266:SF3">
    <property type="entry name" value="TRANSCRIPTION FACTOR EGL1"/>
    <property type="match status" value="1"/>
</dbReference>
<dbReference type="Pfam" id="PF14215">
    <property type="entry name" value="bHLH-MYC_N"/>
    <property type="match status" value="1"/>
</dbReference>
<name>A0AAN9K0Z7_CANGL</name>
<reference evidence="7 8" key="1">
    <citation type="submission" date="2024-01" db="EMBL/GenBank/DDBJ databases">
        <title>The genomes of 5 underutilized Papilionoideae crops provide insights into root nodulation and disease resistanc.</title>
        <authorList>
            <person name="Jiang F."/>
        </authorList>
    </citation>
    <scope>NUCLEOTIDE SEQUENCE [LARGE SCALE GENOMIC DNA]</scope>
    <source>
        <strain evidence="7">LVBAO_FW01</strain>
        <tissue evidence="7">Leaves</tissue>
    </source>
</reference>
<keyword evidence="1" id="KW-0805">Transcription regulation</keyword>
<evidence type="ECO:0000256" key="4">
    <source>
        <dbReference type="SAM" id="MobiDB-lite"/>
    </source>
</evidence>
<evidence type="ECO:0000256" key="3">
    <source>
        <dbReference type="ARBA" id="ARBA00023163"/>
    </source>
</evidence>
<sequence length="153" mass="16938">MCTCIWSEVHGVLSLFWCCCMIFLSVLVGISNASLQNQMVPENLKKQLALAGKTIRWSYAIFWSVSDIQPSLIHFASNLDCSRKGLELGEGYYNGNIKTRKTGEVVELNSDQIGLQRSEQLQELHASLKSGKVSSKTKRPSAALSPEDLTDAE</sequence>
<protein>
    <recommendedName>
        <fullName evidence="6">Transcription factor MYC/MYB N-terminal domain-containing protein</fullName>
    </recommendedName>
</protein>